<dbReference type="EMBL" id="JYDL01000004">
    <property type="protein sequence ID" value="KRX27196.1"/>
    <property type="molecule type" value="Genomic_DNA"/>
</dbReference>
<organism evidence="1 2">
    <name type="scientific">Trichinella nelsoni</name>
    <dbReference type="NCBI Taxonomy" id="6336"/>
    <lineage>
        <taxon>Eukaryota</taxon>
        <taxon>Metazoa</taxon>
        <taxon>Ecdysozoa</taxon>
        <taxon>Nematoda</taxon>
        <taxon>Enoplea</taxon>
        <taxon>Dorylaimia</taxon>
        <taxon>Trichinellida</taxon>
        <taxon>Trichinellidae</taxon>
        <taxon>Trichinella</taxon>
    </lineage>
</organism>
<name>A0A0V0SKN4_9BILA</name>
<evidence type="ECO:0000313" key="1">
    <source>
        <dbReference type="EMBL" id="KRX27196.1"/>
    </source>
</evidence>
<reference evidence="1 2" key="1">
    <citation type="submission" date="2015-01" db="EMBL/GenBank/DDBJ databases">
        <title>Evolution of Trichinella species and genotypes.</title>
        <authorList>
            <person name="Korhonen P.K."/>
            <person name="Edoardo P."/>
            <person name="Giuseppe L.R."/>
            <person name="Gasser R.B."/>
        </authorList>
    </citation>
    <scope>NUCLEOTIDE SEQUENCE [LARGE SCALE GENOMIC DNA]</scope>
    <source>
        <strain evidence="1">ISS37</strain>
    </source>
</reference>
<sequence>MDFDNRASNLATFLNDVMKIMSKCSYIYLGEILYKCEQKWIPRYWHYRRAAKNENYMIFYKNDNSEIIESFYLEDMKNVQFKIVEKKRIMLSRDVFSQKYILEFKYNKKHFLINLVNESQMNFWKNYFQEDKQVNTVKKECKNENKVPLPINEKPYRMWNKSNMAADTNFIIKSVPNLDKLKLHNIHTNIKIKAVDKDAEADYLATKLRKNENNLILTINIEMELSNGKINVNNATLEY</sequence>
<dbReference type="OrthoDB" id="5916257at2759"/>
<dbReference type="Proteomes" id="UP000054630">
    <property type="component" value="Unassembled WGS sequence"/>
</dbReference>
<protein>
    <recommendedName>
        <fullName evidence="3">PH domain-containing protein</fullName>
    </recommendedName>
</protein>
<keyword evidence="2" id="KW-1185">Reference proteome</keyword>
<evidence type="ECO:0000313" key="2">
    <source>
        <dbReference type="Proteomes" id="UP000054630"/>
    </source>
</evidence>
<accession>A0A0V0SKN4</accession>
<evidence type="ECO:0008006" key="3">
    <source>
        <dbReference type="Google" id="ProtNLM"/>
    </source>
</evidence>
<proteinExistence type="predicted"/>
<gene>
    <name evidence="1" type="ORF">T07_9414</name>
</gene>
<dbReference type="AlphaFoldDB" id="A0A0V0SKN4"/>
<comment type="caution">
    <text evidence="1">The sequence shown here is derived from an EMBL/GenBank/DDBJ whole genome shotgun (WGS) entry which is preliminary data.</text>
</comment>